<evidence type="ECO:0000259" key="4">
    <source>
        <dbReference type="PROSITE" id="PS50893"/>
    </source>
</evidence>
<name>A0ABP5QFD9_9MICO</name>
<dbReference type="PROSITE" id="PS50893">
    <property type="entry name" value="ABC_TRANSPORTER_2"/>
    <property type="match status" value="1"/>
</dbReference>
<accession>A0ABP5QFD9</accession>
<dbReference type="EMBL" id="BAAAQY010000005">
    <property type="protein sequence ID" value="GAA2234305.1"/>
    <property type="molecule type" value="Genomic_DNA"/>
</dbReference>
<proteinExistence type="predicted"/>
<dbReference type="PROSITE" id="PS00211">
    <property type="entry name" value="ABC_TRANSPORTER_1"/>
    <property type="match status" value="1"/>
</dbReference>
<dbReference type="InterPro" id="IPR013611">
    <property type="entry name" value="Transp-assoc_OB_typ2"/>
</dbReference>
<organism evidence="5 6">
    <name type="scientific">Herbiconiux moechotypicola</name>
    <dbReference type="NCBI Taxonomy" id="637393"/>
    <lineage>
        <taxon>Bacteria</taxon>
        <taxon>Bacillati</taxon>
        <taxon>Actinomycetota</taxon>
        <taxon>Actinomycetes</taxon>
        <taxon>Micrococcales</taxon>
        <taxon>Microbacteriaceae</taxon>
        <taxon>Herbiconiux</taxon>
    </lineage>
</organism>
<dbReference type="InterPro" id="IPR008995">
    <property type="entry name" value="Mo/tungstate-bd_C_term_dom"/>
</dbReference>
<sequence>MTALQHDVADLTTAGAAVSIRGVSKYYGSFAAVDDVSLEIEPGSFVTLLGASGSGKTTLLRILAGFLDASSGAIELDGRDLTRVPVHKREIGMVFQNYALFPHMTVQKNVEFPLARRRVPRADRPRLIAEALEAVELTGFERRMPTELSGGQQQRVALARAIVAKPRLLLMDEPLGALDRRLREALQVQIRQLSHELGLTVINVTHDQEEALTMSDRIALLAGGRLVQYGTPYELYARPGSEVAARFLGESNIFSGVPRQRAGLWEIDVAGESVRLPDSSTDPVPGEQASVFIRPHRMHVAPAGSAPAGEDRCTVTGRVAAAIYAGDSCKLHVELEQGDPVVVRADSELLQTVATGDRVEVSWRRTDALLLARS</sequence>
<dbReference type="InterPro" id="IPR017871">
    <property type="entry name" value="ABC_transporter-like_CS"/>
</dbReference>
<dbReference type="RefSeq" id="WP_259479397.1">
    <property type="nucleotide sequence ID" value="NZ_BAAAQY010000005.1"/>
</dbReference>
<keyword evidence="1" id="KW-0813">Transport</keyword>
<dbReference type="InterPro" id="IPR003439">
    <property type="entry name" value="ABC_transporter-like_ATP-bd"/>
</dbReference>
<evidence type="ECO:0000256" key="1">
    <source>
        <dbReference type="ARBA" id="ARBA00022448"/>
    </source>
</evidence>
<protein>
    <submittedName>
        <fullName evidence="5">ABC transporter ATP-binding protein</fullName>
    </submittedName>
</protein>
<comment type="caution">
    <text evidence="5">The sequence shown here is derived from an EMBL/GenBank/DDBJ whole genome shotgun (WGS) entry which is preliminary data.</text>
</comment>
<dbReference type="GO" id="GO:0005524">
    <property type="term" value="F:ATP binding"/>
    <property type="evidence" value="ECO:0007669"/>
    <property type="project" value="UniProtKB-KW"/>
</dbReference>
<reference evidence="6" key="1">
    <citation type="journal article" date="2019" name="Int. J. Syst. Evol. Microbiol.">
        <title>The Global Catalogue of Microorganisms (GCM) 10K type strain sequencing project: providing services to taxonomists for standard genome sequencing and annotation.</title>
        <authorList>
            <consortium name="The Broad Institute Genomics Platform"/>
            <consortium name="The Broad Institute Genome Sequencing Center for Infectious Disease"/>
            <person name="Wu L."/>
            <person name="Ma J."/>
        </authorList>
    </citation>
    <scope>NUCLEOTIDE SEQUENCE [LARGE SCALE GENOMIC DNA]</scope>
    <source>
        <strain evidence="6">JCM 16117</strain>
    </source>
</reference>
<dbReference type="SUPFAM" id="SSF52540">
    <property type="entry name" value="P-loop containing nucleoside triphosphate hydrolases"/>
    <property type="match status" value="1"/>
</dbReference>
<evidence type="ECO:0000256" key="3">
    <source>
        <dbReference type="ARBA" id="ARBA00022840"/>
    </source>
</evidence>
<keyword evidence="2" id="KW-0547">Nucleotide-binding</keyword>
<gene>
    <name evidence="5" type="ORF">GCM10009851_19170</name>
</gene>
<dbReference type="InterPro" id="IPR003593">
    <property type="entry name" value="AAA+_ATPase"/>
</dbReference>
<feature type="domain" description="ABC transporter" evidence="4">
    <location>
        <begin position="18"/>
        <end position="248"/>
    </location>
</feature>
<dbReference type="PANTHER" id="PTHR42781">
    <property type="entry name" value="SPERMIDINE/PUTRESCINE IMPORT ATP-BINDING PROTEIN POTA"/>
    <property type="match status" value="1"/>
</dbReference>
<evidence type="ECO:0000313" key="6">
    <source>
        <dbReference type="Proteomes" id="UP001500929"/>
    </source>
</evidence>
<dbReference type="SMART" id="SM00382">
    <property type="entry name" value="AAA"/>
    <property type="match status" value="1"/>
</dbReference>
<keyword evidence="6" id="KW-1185">Reference proteome</keyword>
<keyword evidence="3 5" id="KW-0067">ATP-binding</keyword>
<dbReference type="Pfam" id="PF08402">
    <property type="entry name" value="TOBE_2"/>
    <property type="match status" value="1"/>
</dbReference>
<evidence type="ECO:0000256" key="2">
    <source>
        <dbReference type="ARBA" id="ARBA00022741"/>
    </source>
</evidence>
<dbReference type="PANTHER" id="PTHR42781:SF4">
    <property type="entry name" value="SPERMIDINE_PUTRESCINE IMPORT ATP-BINDING PROTEIN POTA"/>
    <property type="match status" value="1"/>
</dbReference>
<dbReference type="SUPFAM" id="SSF50331">
    <property type="entry name" value="MOP-like"/>
    <property type="match status" value="1"/>
</dbReference>
<dbReference type="InterPro" id="IPR027417">
    <property type="entry name" value="P-loop_NTPase"/>
</dbReference>
<dbReference type="Proteomes" id="UP001500929">
    <property type="component" value="Unassembled WGS sequence"/>
</dbReference>
<evidence type="ECO:0000313" key="5">
    <source>
        <dbReference type="EMBL" id="GAA2234305.1"/>
    </source>
</evidence>
<dbReference type="Pfam" id="PF00005">
    <property type="entry name" value="ABC_tran"/>
    <property type="match status" value="1"/>
</dbReference>
<dbReference type="Gene3D" id="3.40.50.300">
    <property type="entry name" value="P-loop containing nucleotide triphosphate hydrolases"/>
    <property type="match status" value="1"/>
</dbReference>
<dbReference type="InterPro" id="IPR050093">
    <property type="entry name" value="ABC_SmlMolc_Importer"/>
</dbReference>